<sequence length="50" mass="5830">MDNPSGRHIFSSKQLIWFYISKDPQMESPQCVISRSAVQFRPVAPLFNKF</sequence>
<gene>
    <name evidence="1" type="ORF">METZ01_LOCUS213572</name>
</gene>
<evidence type="ECO:0000313" key="1">
    <source>
        <dbReference type="EMBL" id="SVB60718.1"/>
    </source>
</evidence>
<organism evidence="1">
    <name type="scientific">marine metagenome</name>
    <dbReference type="NCBI Taxonomy" id="408172"/>
    <lineage>
        <taxon>unclassified sequences</taxon>
        <taxon>metagenomes</taxon>
        <taxon>ecological metagenomes</taxon>
    </lineage>
</organism>
<accession>A0A382FC81</accession>
<protein>
    <submittedName>
        <fullName evidence="1">Uncharacterized protein</fullName>
    </submittedName>
</protein>
<reference evidence="1" key="1">
    <citation type="submission" date="2018-05" db="EMBL/GenBank/DDBJ databases">
        <authorList>
            <person name="Lanie J.A."/>
            <person name="Ng W.-L."/>
            <person name="Kazmierczak K.M."/>
            <person name="Andrzejewski T.M."/>
            <person name="Davidsen T.M."/>
            <person name="Wayne K.J."/>
            <person name="Tettelin H."/>
            <person name="Glass J.I."/>
            <person name="Rusch D."/>
            <person name="Podicherti R."/>
            <person name="Tsui H.-C.T."/>
            <person name="Winkler M.E."/>
        </authorList>
    </citation>
    <scope>NUCLEOTIDE SEQUENCE</scope>
</reference>
<proteinExistence type="predicted"/>
<name>A0A382FC81_9ZZZZ</name>
<dbReference type="EMBL" id="UINC01049217">
    <property type="protein sequence ID" value="SVB60718.1"/>
    <property type="molecule type" value="Genomic_DNA"/>
</dbReference>
<dbReference type="AlphaFoldDB" id="A0A382FC81"/>